<sequence length="300" mass="34848">MSSGSYIVNVPKLKGRENYDDWALLQEIFSCWKPNSGNCTKIKGTGFEINEEDGSVFVMAGLPEKFAPMIMAIEHSGIAINSDVIKTKLLDMSSQWLEIKRNKNQDIENRQRRGVLFRYDGEVQGVWNYSSEDESHTPEQNGLCERFNRTIVERARCLLLMQRWKRNYGPRQVFGSPAMMHVPKAKRLKWDKKAVEIHSCVGYSENIKGYRLYNPETKKICTSRDVIIMERSDSTTQEDPTYVLDSDIQSSEDDSYRTLSEEEFDPWTVLKPTVTRKIQEKARQVWYTNVFQIICLRVVC</sequence>
<evidence type="ECO:0000256" key="1">
    <source>
        <dbReference type="ARBA" id="ARBA00022722"/>
    </source>
</evidence>
<evidence type="ECO:0000256" key="4">
    <source>
        <dbReference type="ARBA" id="ARBA00022801"/>
    </source>
</evidence>
<evidence type="ECO:0000256" key="9">
    <source>
        <dbReference type="ARBA" id="ARBA00023172"/>
    </source>
</evidence>
<dbReference type="GO" id="GO:0003964">
    <property type="term" value="F:RNA-directed DNA polymerase activity"/>
    <property type="evidence" value="ECO:0007669"/>
    <property type="project" value="UniProtKB-KW"/>
</dbReference>
<keyword evidence="5" id="KW-0460">Magnesium</keyword>
<keyword evidence="12" id="KW-1185">Reference proteome</keyword>
<dbReference type="GO" id="GO:0004519">
    <property type="term" value="F:endonuclease activity"/>
    <property type="evidence" value="ECO:0007669"/>
    <property type="project" value="UniProtKB-KW"/>
</dbReference>
<reference evidence="11 12" key="1">
    <citation type="journal article" date="2019" name="Commun. Biol.">
        <title>The bagworm genome reveals a unique fibroin gene that provides high tensile strength.</title>
        <authorList>
            <person name="Kono N."/>
            <person name="Nakamura H."/>
            <person name="Ohtoshi R."/>
            <person name="Tomita M."/>
            <person name="Numata K."/>
            <person name="Arakawa K."/>
        </authorList>
    </citation>
    <scope>NUCLEOTIDE SEQUENCE [LARGE SCALE GENOMIC DNA]</scope>
</reference>
<comment type="caution">
    <text evidence="11">The sequence shown here is derived from an EMBL/GenBank/DDBJ whole genome shotgun (WGS) entry which is preliminary data.</text>
</comment>
<evidence type="ECO:0000256" key="2">
    <source>
        <dbReference type="ARBA" id="ARBA00022723"/>
    </source>
</evidence>
<feature type="domain" description="Retroviral polymerase SH3-like" evidence="10">
    <location>
        <begin position="176"/>
        <end position="236"/>
    </location>
</feature>
<dbReference type="InterPro" id="IPR012337">
    <property type="entry name" value="RNaseH-like_sf"/>
</dbReference>
<dbReference type="OrthoDB" id="413361at2759"/>
<dbReference type="EMBL" id="BGZK01003368">
    <property type="protein sequence ID" value="GBP00527.1"/>
    <property type="molecule type" value="Genomic_DNA"/>
</dbReference>
<evidence type="ECO:0000313" key="12">
    <source>
        <dbReference type="Proteomes" id="UP000299102"/>
    </source>
</evidence>
<keyword evidence="9" id="KW-0233">DNA recombination</keyword>
<keyword evidence="8" id="KW-0239">DNA-directed DNA polymerase</keyword>
<keyword evidence="6" id="KW-0229">DNA integration</keyword>
<keyword evidence="4" id="KW-0378">Hydrolase</keyword>
<dbReference type="GO" id="GO:0006310">
    <property type="term" value="P:DNA recombination"/>
    <property type="evidence" value="ECO:0007669"/>
    <property type="project" value="UniProtKB-KW"/>
</dbReference>
<dbReference type="SUPFAM" id="SSF53098">
    <property type="entry name" value="Ribonuclease H-like"/>
    <property type="match status" value="1"/>
</dbReference>
<evidence type="ECO:0000256" key="3">
    <source>
        <dbReference type="ARBA" id="ARBA00022759"/>
    </source>
</evidence>
<proteinExistence type="predicted"/>
<protein>
    <submittedName>
        <fullName evidence="11">Retrovirus-related Pol polyprotein from transposon TNT 1-94</fullName>
    </submittedName>
</protein>
<organism evidence="11 12">
    <name type="scientific">Eumeta variegata</name>
    <name type="common">Bagworm moth</name>
    <name type="synonym">Eumeta japonica</name>
    <dbReference type="NCBI Taxonomy" id="151549"/>
    <lineage>
        <taxon>Eukaryota</taxon>
        <taxon>Metazoa</taxon>
        <taxon>Ecdysozoa</taxon>
        <taxon>Arthropoda</taxon>
        <taxon>Hexapoda</taxon>
        <taxon>Insecta</taxon>
        <taxon>Pterygota</taxon>
        <taxon>Neoptera</taxon>
        <taxon>Endopterygota</taxon>
        <taxon>Lepidoptera</taxon>
        <taxon>Glossata</taxon>
        <taxon>Ditrysia</taxon>
        <taxon>Tineoidea</taxon>
        <taxon>Psychidae</taxon>
        <taxon>Oiketicinae</taxon>
        <taxon>Eumeta</taxon>
    </lineage>
</organism>
<evidence type="ECO:0000256" key="5">
    <source>
        <dbReference type="ARBA" id="ARBA00022842"/>
    </source>
</evidence>
<evidence type="ECO:0000259" key="10">
    <source>
        <dbReference type="Pfam" id="PF25597"/>
    </source>
</evidence>
<dbReference type="PANTHER" id="PTHR42648:SF11">
    <property type="entry name" value="TRANSPOSON TY4-P GAG-POL POLYPROTEIN"/>
    <property type="match status" value="1"/>
</dbReference>
<keyword evidence="3" id="KW-0255">Endonuclease</keyword>
<keyword evidence="2" id="KW-0479">Metal-binding</keyword>
<dbReference type="Proteomes" id="UP000299102">
    <property type="component" value="Unassembled WGS sequence"/>
</dbReference>
<evidence type="ECO:0000256" key="7">
    <source>
        <dbReference type="ARBA" id="ARBA00022918"/>
    </source>
</evidence>
<keyword evidence="7" id="KW-0695">RNA-directed DNA polymerase</keyword>
<dbReference type="GO" id="GO:0015074">
    <property type="term" value="P:DNA integration"/>
    <property type="evidence" value="ECO:0007669"/>
    <property type="project" value="UniProtKB-KW"/>
</dbReference>
<dbReference type="InterPro" id="IPR039537">
    <property type="entry name" value="Retrotran_Ty1/copia-like"/>
</dbReference>
<dbReference type="GO" id="GO:0046872">
    <property type="term" value="F:metal ion binding"/>
    <property type="evidence" value="ECO:0007669"/>
    <property type="project" value="UniProtKB-KW"/>
</dbReference>
<evidence type="ECO:0000256" key="8">
    <source>
        <dbReference type="ARBA" id="ARBA00022932"/>
    </source>
</evidence>
<evidence type="ECO:0000313" key="11">
    <source>
        <dbReference type="EMBL" id="GBP00527.1"/>
    </source>
</evidence>
<keyword evidence="1" id="KW-0540">Nuclease</keyword>
<name>A0A4C1SGN5_EUMVA</name>
<evidence type="ECO:0000256" key="6">
    <source>
        <dbReference type="ARBA" id="ARBA00022908"/>
    </source>
</evidence>
<dbReference type="GO" id="GO:0016787">
    <property type="term" value="F:hydrolase activity"/>
    <property type="evidence" value="ECO:0007669"/>
    <property type="project" value="UniProtKB-KW"/>
</dbReference>
<dbReference type="PANTHER" id="PTHR42648">
    <property type="entry name" value="TRANSPOSASE, PUTATIVE-RELATED"/>
    <property type="match status" value="1"/>
</dbReference>
<dbReference type="Pfam" id="PF25597">
    <property type="entry name" value="SH3_retrovirus"/>
    <property type="match status" value="1"/>
</dbReference>
<keyword evidence="8" id="KW-0548">Nucleotidyltransferase</keyword>
<gene>
    <name evidence="11" type="ORF">EVAR_99892_1</name>
</gene>
<dbReference type="GO" id="GO:0003887">
    <property type="term" value="F:DNA-directed DNA polymerase activity"/>
    <property type="evidence" value="ECO:0007669"/>
    <property type="project" value="UniProtKB-KW"/>
</dbReference>
<dbReference type="STRING" id="151549.A0A4C1SGN5"/>
<dbReference type="InterPro" id="IPR057670">
    <property type="entry name" value="SH3_retrovirus"/>
</dbReference>
<dbReference type="AlphaFoldDB" id="A0A4C1SGN5"/>
<accession>A0A4C1SGN5</accession>
<keyword evidence="8" id="KW-0808">Transferase</keyword>